<dbReference type="PANTHER" id="PTHR31973">
    <property type="entry name" value="POLYPROTEIN, PUTATIVE-RELATED"/>
    <property type="match status" value="1"/>
</dbReference>
<evidence type="ECO:0000259" key="3">
    <source>
        <dbReference type="Pfam" id="PF10551"/>
    </source>
</evidence>
<dbReference type="InterPro" id="IPR018289">
    <property type="entry name" value="MULE_transposase_dom"/>
</dbReference>
<reference evidence="4 5" key="1">
    <citation type="journal article" date="2024" name="G3 (Bethesda)">
        <title>Genome assembly of Hibiscus sabdariffa L. provides insights into metabolisms of medicinal natural products.</title>
        <authorList>
            <person name="Kim T."/>
        </authorList>
    </citation>
    <scope>NUCLEOTIDE SEQUENCE [LARGE SCALE GENOMIC DNA]</scope>
    <source>
        <strain evidence="4">TK-2024</strain>
        <tissue evidence="4">Old leaves</tissue>
    </source>
</reference>
<feature type="region of interest" description="Disordered" evidence="1">
    <location>
        <begin position="377"/>
        <end position="404"/>
    </location>
</feature>
<dbReference type="Pfam" id="PF10551">
    <property type="entry name" value="MULE"/>
    <property type="match status" value="1"/>
</dbReference>
<feature type="region of interest" description="Disordered" evidence="1">
    <location>
        <begin position="474"/>
        <end position="497"/>
    </location>
</feature>
<dbReference type="Proteomes" id="UP001396334">
    <property type="component" value="Unassembled WGS sequence"/>
</dbReference>
<dbReference type="EMBL" id="JBBPBN010000005">
    <property type="protein sequence ID" value="KAK9038432.1"/>
    <property type="molecule type" value="Genomic_DNA"/>
</dbReference>
<feature type="domain" description="MULE transposase" evidence="3">
    <location>
        <begin position="304"/>
        <end position="385"/>
    </location>
</feature>
<evidence type="ECO:0000256" key="2">
    <source>
        <dbReference type="SAM" id="SignalP"/>
    </source>
</evidence>
<dbReference type="PANTHER" id="PTHR31973:SF187">
    <property type="entry name" value="MUTATOR TRANSPOSASE MUDRA PROTEIN"/>
    <property type="match status" value="1"/>
</dbReference>
<gene>
    <name evidence="4" type="ORF">V6N11_023301</name>
</gene>
<proteinExistence type="predicted"/>
<evidence type="ECO:0000256" key="1">
    <source>
        <dbReference type="SAM" id="MobiDB-lite"/>
    </source>
</evidence>
<feature type="chain" id="PRO_5045477165" description="MULE transposase domain-containing protein" evidence="2">
    <location>
        <begin position="16"/>
        <end position="497"/>
    </location>
</feature>
<sequence length="497" mass="56106">MLPVVFMLLVDQMMAVVLILQVEPMKVDKVFHEELNDVDGDNNESDWVDGDNLLSDDDDEEMVAIKNKFKLVEDLGPDVVLEESVHVSIEENEDLKGLGGGEETDYLDSSDAGSYETNSDGGIICKKSAHSFDFRFVSNRKEKIRVVCKANGCPFLIHTSWDKSDGCYKIKTLVIEHQCSITFKNKRANYKLVGKHFLSKFRILPKLKIVEMQKLGREELKVELQKHTCIKARKWALEKIRGSVVLEFNRLFDYVFALRSVDPNGTFELMVERPTEVEKPKFRRLYVCFGALKEGFKKFCRPIISLDGCYLKGSFKGEILSVVGRDGNNQIFPIAWALVEMENRDTWTWFLQNIQKDMNLGDGSNFTLISDTQKVQTESAQTKFAQPATTSSPPTQPMPTSPQTQPLVVSIPSRYNVTAHGPRGRTIMQGLGVYTNEETKLQILNPGRPSQVLFSRPHIRSNLMASTTSQPIISQSHYTSSHPTVASSRHSTTVSKP</sequence>
<protein>
    <recommendedName>
        <fullName evidence="3">MULE transposase domain-containing protein</fullName>
    </recommendedName>
</protein>
<feature type="signal peptide" evidence="2">
    <location>
        <begin position="1"/>
        <end position="15"/>
    </location>
</feature>
<organism evidence="4 5">
    <name type="scientific">Hibiscus sabdariffa</name>
    <name type="common">roselle</name>
    <dbReference type="NCBI Taxonomy" id="183260"/>
    <lineage>
        <taxon>Eukaryota</taxon>
        <taxon>Viridiplantae</taxon>
        <taxon>Streptophyta</taxon>
        <taxon>Embryophyta</taxon>
        <taxon>Tracheophyta</taxon>
        <taxon>Spermatophyta</taxon>
        <taxon>Magnoliopsida</taxon>
        <taxon>eudicotyledons</taxon>
        <taxon>Gunneridae</taxon>
        <taxon>Pentapetalae</taxon>
        <taxon>rosids</taxon>
        <taxon>malvids</taxon>
        <taxon>Malvales</taxon>
        <taxon>Malvaceae</taxon>
        <taxon>Malvoideae</taxon>
        <taxon>Hibiscus</taxon>
    </lineage>
</organism>
<keyword evidence="5" id="KW-1185">Reference proteome</keyword>
<keyword evidence="2" id="KW-0732">Signal</keyword>
<accession>A0ABR2TM55</accession>
<evidence type="ECO:0000313" key="5">
    <source>
        <dbReference type="Proteomes" id="UP001396334"/>
    </source>
</evidence>
<comment type="caution">
    <text evidence="4">The sequence shown here is derived from an EMBL/GenBank/DDBJ whole genome shotgun (WGS) entry which is preliminary data.</text>
</comment>
<name>A0ABR2TM55_9ROSI</name>
<evidence type="ECO:0000313" key="4">
    <source>
        <dbReference type="EMBL" id="KAK9038432.1"/>
    </source>
</evidence>